<proteinExistence type="predicted"/>
<name>A0A2S2PLV5_SCHGA</name>
<dbReference type="EMBL" id="GGMR01017810">
    <property type="protein sequence ID" value="MBY30429.1"/>
    <property type="molecule type" value="Transcribed_RNA"/>
</dbReference>
<reference evidence="1" key="1">
    <citation type="submission" date="2018-04" db="EMBL/GenBank/DDBJ databases">
        <title>Transcriptome of Schizaphis graminum biotype I.</title>
        <authorList>
            <person name="Scully E.D."/>
            <person name="Geib S.M."/>
            <person name="Palmer N.A."/>
            <person name="Koch K."/>
            <person name="Bradshaw J."/>
            <person name="Heng-Moss T."/>
            <person name="Sarath G."/>
        </authorList>
    </citation>
    <scope>NUCLEOTIDE SEQUENCE</scope>
</reference>
<organism evidence="1">
    <name type="scientific">Schizaphis graminum</name>
    <name type="common">Green bug aphid</name>
    <dbReference type="NCBI Taxonomy" id="13262"/>
    <lineage>
        <taxon>Eukaryota</taxon>
        <taxon>Metazoa</taxon>
        <taxon>Ecdysozoa</taxon>
        <taxon>Arthropoda</taxon>
        <taxon>Hexapoda</taxon>
        <taxon>Insecta</taxon>
        <taxon>Pterygota</taxon>
        <taxon>Neoptera</taxon>
        <taxon>Paraneoptera</taxon>
        <taxon>Hemiptera</taxon>
        <taxon>Sternorrhyncha</taxon>
        <taxon>Aphidomorpha</taxon>
        <taxon>Aphidoidea</taxon>
        <taxon>Aphididae</taxon>
        <taxon>Aphidini</taxon>
        <taxon>Schizaphis</taxon>
    </lineage>
</organism>
<evidence type="ECO:0000313" key="1">
    <source>
        <dbReference type="EMBL" id="MBY30429.1"/>
    </source>
</evidence>
<protein>
    <submittedName>
        <fullName evidence="1">Uncharacterized protein</fullName>
    </submittedName>
</protein>
<gene>
    <name evidence="1" type="ORF">g.123394</name>
</gene>
<sequence>MDVVRFCRSRVNKWVFIFYHSILKQSERSSYRCQRGTRGGGGRMLQGRFFYILLFHFTKSQSECVPQSLGQHVFDLIIVIIHRHNNNNNNNNNNIITQPP</sequence>
<dbReference type="AlphaFoldDB" id="A0A2S2PLV5"/>
<accession>A0A2S2PLV5</accession>